<dbReference type="EMBL" id="CP031417">
    <property type="protein sequence ID" value="AXK83442.1"/>
    <property type="molecule type" value="Genomic_DNA"/>
</dbReference>
<sequence>MRIGIDLGGTKIEIIALDESGATLARERVATPSGDYEGTIGAIADLVLAVEGKLGRRGTVGVATPGALSSKTGVLKNSNSVVLIGKPIDRDISARIGRPIRIENDANCFALSEAVDGAAAGAASVFGVILGTGVGGGLVVNGQVLTGRNNIAGEWGHNPLPWPKASELPGHLCYCGKHGCIETFLCGAGLAREYALHTEASLPAHDVAAAAAAGDDKARAAVNVYRERLARGLASIVNIIDPEVIVLGGGLSNIDGLYDGLGNLIAHYAFSDAIDTKIVRAVHGDSSGVRGAAWLWPDGA</sequence>
<dbReference type="SUPFAM" id="SSF53067">
    <property type="entry name" value="Actin-like ATPase domain"/>
    <property type="match status" value="1"/>
</dbReference>
<proteinExistence type="predicted"/>
<dbReference type="KEGG" id="ptaw:DW352_24700"/>
<evidence type="ECO:0000313" key="1">
    <source>
        <dbReference type="EMBL" id="AXK83442.1"/>
    </source>
</evidence>
<name>A0A346A2P5_9HYPH</name>
<protein>
    <submittedName>
        <fullName evidence="1">ROK family protein</fullName>
    </submittedName>
</protein>
<reference evidence="1 2" key="1">
    <citation type="submission" date="2018-07" db="EMBL/GenBank/DDBJ databases">
        <authorList>
            <person name="Quirk P.G."/>
            <person name="Krulwich T.A."/>
        </authorList>
    </citation>
    <scope>NUCLEOTIDE SEQUENCE [LARGE SCALE GENOMIC DNA]</scope>
    <source>
        <strain evidence="1 2">CC-BB4</strain>
    </source>
</reference>
<keyword evidence="2" id="KW-1185">Reference proteome</keyword>
<gene>
    <name evidence="1" type="ORF">DW352_24700</name>
</gene>
<accession>A0A346A2P5</accession>
<evidence type="ECO:0000313" key="2">
    <source>
        <dbReference type="Proteomes" id="UP000254889"/>
    </source>
</evidence>
<dbReference type="PANTHER" id="PTHR18964">
    <property type="entry name" value="ROK (REPRESSOR, ORF, KINASE) FAMILY"/>
    <property type="match status" value="1"/>
</dbReference>
<organism evidence="1 2">
    <name type="scientific">Pseudolabrys taiwanensis</name>
    <dbReference type="NCBI Taxonomy" id="331696"/>
    <lineage>
        <taxon>Bacteria</taxon>
        <taxon>Pseudomonadati</taxon>
        <taxon>Pseudomonadota</taxon>
        <taxon>Alphaproteobacteria</taxon>
        <taxon>Hyphomicrobiales</taxon>
        <taxon>Xanthobacteraceae</taxon>
        <taxon>Pseudolabrys</taxon>
    </lineage>
</organism>
<dbReference type="Gene3D" id="3.30.420.40">
    <property type="match status" value="2"/>
</dbReference>
<dbReference type="Pfam" id="PF00480">
    <property type="entry name" value="ROK"/>
    <property type="match status" value="1"/>
</dbReference>
<dbReference type="PANTHER" id="PTHR18964:SF174">
    <property type="entry name" value="D-ALLOSE KINASE-RELATED"/>
    <property type="match status" value="1"/>
</dbReference>
<dbReference type="AlphaFoldDB" id="A0A346A2P5"/>
<dbReference type="PROSITE" id="PS01125">
    <property type="entry name" value="ROK"/>
    <property type="match status" value="1"/>
</dbReference>
<dbReference type="RefSeq" id="WP_115693821.1">
    <property type="nucleotide sequence ID" value="NZ_CP031417.1"/>
</dbReference>
<dbReference type="GO" id="GO:0004396">
    <property type="term" value="F:hexokinase activity"/>
    <property type="evidence" value="ECO:0007669"/>
    <property type="project" value="TreeGrafter"/>
</dbReference>
<dbReference type="CDD" id="cd24066">
    <property type="entry name" value="ASKHA_NBD_ROK_EcFRK-like"/>
    <property type="match status" value="1"/>
</dbReference>
<dbReference type="OrthoDB" id="9810372at2"/>
<dbReference type="InterPro" id="IPR000600">
    <property type="entry name" value="ROK"/>
</dbReference>
<dbReference type="Proteomes" id="UP000254889">
    <property type="component" value="Chromosome"/>
</dbReference>
<dbReference type="InterPro" id="IPR049874">
    <property type="entry name" value="ROK_cs"/>
</dbReference>
<dbReference type="InterPro" id="IPR043129">
    <property type="entry name" value="ATPase_NBD"/>
</dbReference>